<dbReference type="Proteomes" id="UP000013827">
    <property type="component" value="Unassembled WGS sequence"/>
</dbReference>
<proteinExistence type="predicted"/>
<protein>
    <submittedName>
        <fullName evidence="1">Uncharacterized protein</fullName>
    </submittedName>
</protein>
<name>A0A0D3IVK7_EMIH1</name>
<accession>A0A0D3IVK7</accession>
<reference evidence="1" key="2">
    <citation type="submission" date="2024-10" db="UniProtKB">
        <authorList>
            <consortium name="EnsemblProtists"/>
        </authorList>
    </citation>
    <scope>IDENTIFICATION</scope>
</reference>
<dbReference type="GeneID" id="17261438"/>
<keyword evidence="2" id="KW-1185">Reference proteome</keyword>
<dbReference type="PaxDb" id="2903-EOD15292"/>
<organism evidence="1 2">
    <name type="scientific">Emiliania huxleyi (strain CCMP1516)</name>
    <dbReference type="NCBI Taxonomy" id="280463"/>
    <lineage>
        <taxon>Eukaryota</taxon>
        <taxon>Haptista</taxon>
        <taxon>Haptophyta</taxon>
        <taxon>Prymnesiophyceae</taxon>
        <taxon>Isochrysidales</taxon>
        <taxon>Noelaerhabdaceae</taxon>
        <taxon>Emiliania</taxon>
    </lineage>
</organism>
<reference evidence="2" key="1">
    <citation type="journal article" date="2013" name="Nature">
        <title>Pan genome of the phytoplankton Emiliania underpins its global distribution.</title>
        <authorList>
            <person name="Read B.A."/>
            <person name="Kegel J."/>
            <person name="Klute M.J."/>
            <person name="Kuo A."/>
            <person name="Lefebvre S.C."/>
            <person name="Maumus F."/>
            <person name="Mayer C."/>
            <person name="Miller J."/>
            <person name="Monier A."/>
            <person name="Salamov A."/>
            <person name="Young J."/>
            <person name="Aguilar M."/>
            <person name="Claverie J.M."/>
            <person name="Frickenhaus S."/>
            <person name="Gonzalez K."/>
            <person name="Herman E.K."/>
            <person name="Lin Y.C."/>
            <person name="Napier J."/>
            <person name="Ogata H."/>
            <person name="Sarno A.F."/>
            <person name="Shmutz J."/>
            <person name="Schroeder D."/>
            <person name="de Vargas C."/>
            <person name="Verret F."/>
            <person name="von Dassow P."/>
            <person name="Valentin K."/>
            <person name="Van de Peer Y."/>
            <person name="Wheeler G."/>
            <person name="Dacks J.B."/>
            <person name="Delwiche C.F."/>
            <person name="Dyhrman S.T."/>
            <person name="Glockner G."/>
            <person name="John U."/>
            <person name="Richards T."/>
            <person name="Worden A.Z."/>
            <person name="Zhang X."/>
            <person name="Grigoriev I.V."/>
            <person name="Allen A.E."/>
            <person name="Bidle K."/>
            <person name="Borodovsky M."/>
            <person name="Bowler C."/>
            <person name="Brownlee C."/>
            <person name="Cock J.M."/>
            <person name="Elias M."/>
            <person name="Gladyshev V.N."/>
            <person name="Groth M."/>
            <person name="Guda C."/>
            <person name="Hadaegh A."/>
            <person name="Iglesias-Rodriguez M.D."/>
            <person name="Jenkins J."/>
            <person name="Jones B.M."/>
            <person name="Lawson T."/>
            <person name="Leese F."/>
            <person name="Lindquist E."/>
            <person name="Lobanov A."/>
            <person name="Lomsadze A."/>
            <person name="Malik S.B."/>
            <person name="Marsh M.E."/>
            <person name="Mackinder L."/>
            <person name="Mock T."/>
            <person name="Mueller-Roeber B."/>
            <person name="Pagarete A."/>
            <person name="Parker M."/>
            <person name="Probert I."/>
            <person name="Quesneville H."/>
            <person name="Raines C."/>
            <person name="Rensing S.A."/>
            <person name="Riano-Pachon D.M."/>
            <person name="Richier S."/>
            <person name="Rokitta S."/>
            <person name="Shiraiwa Y."/>
            <person name="Soanes D.M."/>
            <person name="van der Giezen M."/>
            <person name="Wahlund T.M."/>
            <person name="Williams B."/>
            <person name="Wilson W."/>
            <person name="Wolfe G."/>
            <person name="Wurch L.L."/>
        </authorList>
    </citation>
    <scope>NUCLEOTIDE SEQUENCE</scope>
</reference>
<dbReference type="KEGG" id="ehx:EMIHUDRAFT_211434"/>
<evidence type="ECO:0000313" key="2">
    <source>
        <dbReference type="Proteomes" id="UP000013827"/>
    </source>
</evidence>
<sequence>MLLRGDRSILSLSHGWLTALHPDPHGTTLAAVRRFLLFDTAAAGEAGLFWDFASLPQRGPNGEARTEEEKRIFNRGLEVMGSFYASVTGTSVIQQRDMVLPPGALTGVGAYNPTPYEGDGGRGWCIFEQGTAMTVLAHLTAAERQAAEKGKALPERFRKAQAARAKVYDIGGAAPMARESSLSPREVLDEACRAIEKAKFTGKADQVMVPQMLAEFEWVFRSTFERALEDHAASGATIRREQQQAVLARLSEREGANGRSVGSGVELLEAG</sequence>
<dbReference type="EnsemblProtists" id="EOD15292">
    <property type="protein sequence ID" value="EOD15292"/>
    <property type="gene ID" value="EMIHUDRAFT_211434"/>
</dbReference>
<evidence type="ECO:0000313" key="1">
    <source>
        <dbReference type="EnsemblProtists" id="EOD15292"/>
    </source>
</evidence>
<dbReference type="RefSeq" id="XP_005767721.1">
    <property type="nucleotide sequence ID" value="XM_005767664.1"/>
</dbReference>
<dbReference type="AlphaFoldDB" id="A0A0D3IVK7"/>
<dbReference type="HOGENOM" id="CLU_1028316_0_0_1"/>